<keyword evidence="4" id="KW-1185">Reference proteome</keyword>
<reference evidence="4" key="1">
    <citation type="submission" date="2017-01" db="EMBL/GenBank/DDBJ databases">
        <authorList>
            <person name="Varghese N."/>
            <person name="Submissions S."/>
        </authorList>
    </citation>
    <scope>NUCLEOTIDE SEQUENCE [LARGE SCALE GENOMIC DNA]</scope>
    <source>
        <strain evidence="4">DM9</strain>
    </source>
</reference>
<dbReference type="STRING" id="1077936.SAMN05421545_2480"/>
<dbReference type="InterPro" id="IPR025714">
    <property type="entry name" value="Methyltranfer_dom"/>
</dbReference>
<dbReference type="RefSeq" id="WP_076422339.1">
    <property type="nucleotide sequence ID" value="NZ_FTNM01000003.1"/>
</dbReference>
<gene>
    <name evidence="3" type="ORF">SAMN05421545_2480</name>
</gene>
<dbReference type="SUPFAM" id="SSF53335">
    <property type="entry name" value="S-adenosyl-L-methionine-dependent methyltransferases"/>
    <property type="match status" value="1"/>
</dbReference>
<evidence type="ECO:0000256" key="1">
    <source>
        <dbReference type="SAM" id="SignalP"/>
    </source>
</evidence>
<proteinExistence type="predicted"/>
<dbReference type="GO" id="GO:0032259">
    <property type="term" value="P:methylation"/>
    <property type="evidence" value="ECO:0007669"/>
    <property type="project" value="UniProtKB-KW"/>
</dbReference>
<dbReference type="PANTHER" id="PTHR43861">
    <property type="entry name" value="TRANS-ACONITATE 2-METHYLTRANSFERASE-RELATED"/>
    <property type="match status" value="1"/>
</dbReference>
<dbReference type="Gene3D" id="3.40.50.150">
    <property type="entry name" value="Vaccinia Virus protein VP39"/>
    <property type="match status" value="1"/>
</dbReference>
<organism evidence="3 4">
    <name type="scientific">Pontibacter lucknowensis</name>
    <dbReference type="NCBI Taxonomy" id="1077936"/>
    <lineage>
        <taxon>Bacteria</taxon>
        <taxon>Pseudomonadati</taxon>
        <taxon>Bacteroidota</taxon>
        <taxon>Cytophagia</taxon>
        <taxon>Cytophagales</taxon>
        <taxon>Hymenobacteraceae</taxon>
        <taxon>Pontibacter</taxon>
    </lineage>
</organism>
<name>A0A1N6YGD7_9BACT</name>
<feature type="domain" description="Methyltransferase" evidence="2">
    <location>
        <begin position="95"/>
        <end position="225"/>
    </location>
</feature>
<protein>
    <submittedName>
        <fullName evidence="3">Methyltransferase domain-containing protein</fullName>
    </submittedName>
</protein>
<evidence type="ECO:0000313" key="4">
    <source>
        <dbReference type="Proteomes" id="UP000185924"/>
    </source>
</evidence>
<dbReference type="Pfam" id="PF13847">
    <property type="entry name" value="Methyltransf_31"/>
    <property type="match status" value="1"/>
</dbReference>
<feature type="signal peptide" evidence="1">
    <location>
        <begin position="1"/>
        <end position="27"/>
    </location>
</feature>
<evidence type="ECO:0000313" key="3">
    <source>
        <dbReference type="EMBL" id="SIR13715.1"/>
    </source>
</evidence>
<dbReference type="EMBL" id="FTNM01000003">
    <property type="protein sequence ID" value="SIR13715.1"/>
    <property type="molecule type" value="Genomic_DNA"/>
</dbReference>
<keyword evidence="1" id="KW-0732">Signal</keyword>
<dbReference type="InterPro" id="IPR029063">
    <property type="entry name" value="SAM-dependent_MTases_sf"/>
</dbReference>
<keyword evidence="3" id="KW-0489">Methyltransferase</keyword>
<feature type="chain" id="PRO_5009939739" evidence="1">
    <location>
        <begin position="28"/>
        <end position="256"/>
    </location>
</feature>
<keyword evidence="3" id="KW-0808">Transferase</keyword>
<dbReference type="OrthoDB" id="9784101at2"/>
<dbReference type="Proteomes" id="UP000185924">
    <property type="component" value="Unassembled WGS sequence"/>
</dbReference>
<dbReference type="AlphaFoldDB" id="A0A1N6YGD7"/>
<accession>A0A1N6YGD7</accession>
<evidence type="ECO:0000259" key="2">
    <source>
        <dbReference type="Pfam" id="PF13847"/>
    </source>
</evidence>
<dbReference type="GO" id="GO:0008757">
    <property type="term" value="F:S-adenosylmethionine-dependent methyltransferase activity"/>
    <property type="evidence" value="ECO:0007669"/>
    <property type="project" value="InterPro"/>
</dbReference>
<dbReference type="CDD" id="cd02440">
    <property type="entry name" value="AdoMet_MTases"/>
    <property type="match status" value="1"/>
</dbReference>
<sequence length="256" mass="28640">MIERTKFPGFTFLYTFLIALCLSSCHACQAQQPDSSTQTDGYTYKRPSSGGTGKVYMGREIAAIMTATGGNWLDRDSRQEEENSPRTIENMNLAPNTVVADIGAGTGFYTFQIAPKVPAGKVYAVEVQDRFVKSLESRRSKEGADNVIVVKGDSQQVNLPAGAIDIALMVDVYHELSYPKEILQAIHRALKSDGKLLLLEYKAEDPDVRIRALHKMTAEQIKKELEANGFRLQRQEDFLPIQHFMLFEKVEKTEGN</sequence>